<name>A0A061REM5_9CHLO</name>
<dbReference type="EMBL" id="GBEZ01017067">
    <property type="protein sequence ID" value="JAC69239.1"/>
    <property type="molecule type" value="Transcribed_RNA"/>
</dbReference>
<gene>
    <name evidence="2" type="ORF">TSPGSL018_6844</name>
</gene>
<evidence type="ECO:0000256" key="1">
    <source>
        <dbReference type="SAM" id="MobiDB-lite"/>
    </source>
</evidence>
<proteinExistence type="predicted"/>
<sequence length="90" mass="9298">EWAKLGLHERQLRLSNWSYRPAAMAQGLGGGGRAAKRSWFSRASRLAPPPAALPAGAGALLPATLVLRPADRTRPPSRGPAAGLGGGCFA</sequence>
<feature type="region of interest" description="Disordered" evidence="1">
    <location>
        <begin position="69"/>
        <end position="90"/>
    </location>
</feature>
<accession>A0A061REM5</accession>
<organism evidence="2">
    <name type="scientific">Tetraselmis sp. GSL018</name>
    <dbReference type="NCBI Taxonomy" id="582737"/>
    <lineage>
        <taxon>Eukaryota</taxon>
        <taxon>Viridiplantae</taxon>
        <taxon>Chlorophyta</taxon>
        <taxon>core chlorophytes</taxon>
        <taxon>Chlorodendrophyceae</taxon>
        <taxon>Chlorodendrales</taxon>
        <taxon>Chlorodendraceae</taxon>
        <taxon>Tetraselmis</taxon>
    </lineage>
</organism>
<dbReference type="AlphaFoldDB" id="A0A061REM5"/>
<reference evidence="2" key="1">
    <citation type="submission" date="2014-05" db="EMBL/GenBank/DDBJ databases">
        <title>The transcriptome of the halophilic microalga Tetraselmis sp. GSL018 isolated from the Great Salt Lake, Utah.</title>
        <authorList>
            <person name="Jinkerson R.E."/>
            <person name="D'Adamo S."/>
            <person name="Posewitz M.C."/>
        </authorList>
    </citation>
    <scope>NUCLEOTIDE SEQUENCE</scope>
    <source>
        <strain evidence="2">GSL018</strain>
    </source>
</reference>
<protein>
    <submittedName>
        <fullName evidence="2">Uncharacterized protein</fullName>
    </submittedName>
</protein>
<evidence type="ECO:0000313" key="2">
    <source>
        <dbReference type="EMBL" id="JAC69239.1"/>
    </source>
</evidence>
<feature type="non-terminal residue" evidence="2">
    <location>
        <position position="1"/>
    </location>
</feature>
<feature type="non-terminal residue" evidence="2">
    <location>
        <position position="90"/>
    </location>
</feature>